<feature type="transmembrane region" description="Helical" evidence="7">
    <location>
        <begin position="133"/>
        <end position="150"/>
    </location>
</feature>
<feature type="transmembrane region" description="Helical" evidence="7">
    <location>
        <begin position="194"/>
        <end position="218"/>
    </location>
</feature>
<evidence type="ECO:0000256" key="3">
    <source>
        <dbReference type="ARBA" id="ARBA00022723"/>
    </source>
</evidence>
<dbReference type="GO" id="GO:0005886">
    <property type="term" value="C:plasma membrane"/>
    <property type="evidence" value="ECO:0007669"/>
    <property type="project" value="TreeGrafter"/>
</dbReference>
<dbReference type="InterPro" id="IPR051684">
    <property type="entry name" value="Electron_Trans/Redox"/>
</dbReference>
<dbReference type="PANTHER" id="PTHR30176">
    <property type="entry name" value="FERREDOXIN-TYPE PROTEIN NAPH"/>
    <property type="match status" value="1"/>
</dbReference>
<dbReference type="GO" id="GO:0051539">
    <property type="term" value="F:4 iron, 4 sulfur cluster binding"/>
    <property type="evidence" value="ECO:0007669"/>
    <property type="project" value="UniProtKB-KW"/>
</dbReference>
<evidence type="ECO:0000259" key="8">
    <source>
        <dbReference type="Pfam" id="PF12801"/>
    </source>
</evidence>
<evidence type="ECO:0000256" key="6">
    <source>
        <dbReference type="ARBA" id="ARBA00023014"/>
    </source>
</evidence>
<accession>L8GYZ7</accession>
<organism evidence="9 10">
    <name type="scientific">Acanthamoeba castellanii (strain ATCC 30010 / Neff)</name>
    <dbReference type="NCBI Taxonomy" id="1257118"/>
    <lineage>
        <taxon>Eukaryota</taxon>
        <taxon>Amoebozoa</taxon>
        <taxon>Discosea</taxon>
        <taxon>Longamoebia</taxon>
        <taxon>Centramoebida</taxon>
        <taxon>Acanthamoebidae</taxon>
        <taxon>Acanthamoeba</taxon>
    </lineage>
</organism>
<evidence type="ECO:0000313" key="10">
    <source>
        <dbReference type="Proteomes" id="UP000011083"/>
    </source>
</evidence>
<evidence type="ECO:0000256" key="2">
    <source>
        <dbReference type="ARBA" id="ARBA00022485"/>
    </source>
</evidence>
<keyword evidence="7" id="KW-0812">Transmembrane</keyword>
<dbReference type="Proteomes" id="UP000011083">
    <property type="component" value="Unassembled WGS sequence"/>
</dbReference>
<keyword evidence="7" id="KW-1133">Transmembrane helix</keyword>
<gene>
    <name evidence="9" type="ORF">ACA1_060630</name>
</gene>
<feature type="transmembrane region" description="Helical" evidence="7">
    <location>
        <begin position="30"/>
        <end position="53"/>
    </location>
</feature>
<sequence length="304" mass="33401">MVRISSARFERSFSLKDIGALQYLRHLTQLLATVFANGKLLGLASTGLIVPYLHVTQSPWSTVHGAYESLEYTIARGVFPLLVLGVIYLTAVTVGRLFCGWACPFGLVQDILSYLPFKKEKLSASTTSQLKDLKWAVLGFSLISVILVAWRRASAMGHEDPMGVFSDSPFSVISPAGTLFAYLPWLALWNTNVLLSAGLIAWIKLALCVAVLVPSVYIPRFFCRYLCPMGTLLEPLSSYKVLRIARSSKTPVQDANKVLGDVCPMGVQLEKEDYVSDHPSCIHCGKCVTEAPATFAQTLFEKSN</sequence>
<dbReference type="Pfam" id="PF12801">
    <property type="entry name" value="Fer4_5"/>
    <property type="match status" value="2"/>
</dbReference>
<keyword evidence="10" id="KW-1185">Reference proteome</keyword>
<dbReference type="GeneID" id="14918034"/>
<dbReference type="PANTHER" id="PTHR30176:SF3">
    <property type="entry name" value="FERREDOXIN-TYPE PROTEIN NAPH"/>
    <property type="match status" value="1"/>
</dbReference>
<keyword evidence="3" id="KW-0479">Metal-binding</keyword>
<dbReference type="GO" id="GO:0046872">
    <property type="term" value="F:metal ion binding"/>
    <property type="evidence" value="ECO:0007669"/>
    <property type="project" value="UniProtKB-KW"/>
</dbReference>
<evidence type="ECO:0000256" key="5">
    <source>
        <dbReference type="ARBA" id="ARBA00023004"/>
    </source>
</evidence>
<keyword evidence="5" id="KW-0408">Iron</keyword>
<dbReference type="KEGG" id="acan:ACA1_060630"/>
<keyword evidence="7" id="KW-0472">Membrane</keyword>
<reference evidence="9 10" key="1">
    <citation type="journal article" date="2013" name="Genome Biol.">
        <title>Genome of Acanthamoeba castellanii highlights extensive lateral gene transfer and early evolution of tyrosine kinase signaling.</title>
        <authorList>
            <person name="Clarke M."/>
            <person name="Lohan A.J."/>
            <person name="Liu B."/>
            <person name="Lagkouvardos I."/>
            <person name="Roy S."/>
            <person name="Zafar N."/>
            <person name="Bertelli C."/>
            <person name="Schilde C."/>
            <person name="Kianianmomeni A."/>
            <person name="Burglin T.R."/>
            <person name="Frech C."/>
            <person name="Turcotte B."/>
            <person name="Kopec K.O."/>
            <person name="Synnott J.M."/>
            <person name="Choo C."/>
            <person name="Paponov I."/>
            <person name="Finkler A."/>
            <person name="Soon Heng Tan C."/>
            <person name="Hutchins A.P."/>
            <person name="Weinmeier T."/>
            <person name="Rattei T."/>
            <person name="Chu J.S."/>
            <person name="Gimenez G."/>
            <person name="Irimia M."/>
            <person name="Rigden D.J."/>
            <person name="Fitzpatrick D.A."/>
            <person name="Lorenzo-Morales J."/>
            <person name="Bateman A."/>
            <person name="Chiu C.H."/>
            <person name="Tang P."/>
            <person name="Hegemann P."/>
            <person name="Fromm H."/>
            <person name="Raoult D."/>
            <person name="Greub G."/>
            <person name="Miranda-Saavedra D."/>
            <person name="Chen N."/>
            <person name="Nash P."/>
            <person name="Ginger M.L."/>
            <person name="Horn M."/>
            <person name="Schaap P."/>
            <person name="Caler L."/>
            <person name="Loftus B."/>
        </authorList>
    </citation>
    <scope>NUCLEOTIDE SEQUENCE [LARGE SCALE GENOMIC DNA]</scope>
    <source>
        <strain evidence="9 10">Neff</strain>
    </source>
</reference>
<protein>
    <submittedName>
        <fullName evidence="9">4Fe4S ferredoxin iron-sulfur binding domain containing protein</fullName>
    </submittedName>
</protein>
<dbReference type="OrthoDB" id="10264695at2759"/>
<evidence type="ECO:0000313" key="9">
    <source>
        <dbReference type="EMBL" id="ELR17336.1"/>
    </source>
</evidence>
<dbReference type="InterPro" id="IPR017896">
    <property type="entry name" value="4Fe4S_Fe-S-bd"/>
</dbReference>
<proteinExistence type="predicted"/>
<keyword evidence="1" id="KW-0813">Transport</keyword>
<dbReference type="AlphaFoldDB" id="L8GYZ7"/>
<dbReference type="EMBL" id="KB007974">
    <property type="protein sequence ID" value="ELR17336.1"/>
    <property type="molecule type" value="Genomic_DNA"/>
</dbReference>
<dbReference type="SUPFAM" id="SSF54862">
    <property type="entry name" value="4Fe-4S ferredoxins"/>
    <property type="match status" value="1"/>
</dbReference>
<evidence type="ECO:0000256" key="4">
    <source>
        <dbReference type="ARBA" id="ARBA00022982"/>
    </source>
</evidence>
<evidence type="ECO:0000256" key="1">
    <source>
        <dbReference type="ARBA" id="ARBA00022448"/>
    </source>
</evidence>
<feature type="domain" description="4Fe-4S ferredoxin-type" evidence="8">
    <location>
        <begin position="79"/>
        <end position="119"/>
    </location>
</feature>
<keyword evidence="4" id="KW-0249">Electron transport</keyword>
<dbReference type="RefSeq" id="XP_004339349.1">
    <property type="nucleotide sequence ID" value="XM_004339301.1"/>
</dbReference>
<dbReference type="OMA" id="QELLYMI"/>
<feature type="domain" description="4Fe-4S ferredoxin-type" evidence="8">
    <location>
        <begin position="205"/>
        <end position="238"/>
    </location>
</feature>
<name>L8GYZ7_ACACF</name>
<evidence type="ECO:0000256" key="7">
    <source>
        <dbReference type="SAM" id="Phobius"/>
    </source>
</evidence>
<keyword evidence="6" id="KW-0411">Iron-sulfur</keyword>
<feature type="transmembrane region" description="Helical" evidence="7">
    <location>
        <begin position="170"/>
        <end position="188"/>
    </location>
</feature>
<keyword evidence="2" id="KW-0004">4Fe-4S</keyword>
<dbReference type="VEuPathDB" id="AmoebaDB:ACA1_060630"/>
<feature type="transmembrane region" description="Helical" evidence="7">
    <location>
        <begin position="73"/>
        <end position="91"/>
    </location>
</feature>